<name>A0A6A5AM90_APHAT</name>
<dbReference type="Proteomes" id="UP000469452">
    <property type="component" value="Unassembled WGS sequence"/>
</dbReference>
<protein>
    <submittedName>
        <fullName evidence="1">Uncharacterized protein</fullName>
    </submittedName>
</protein>
<sequence>MDDMTAGTCVVVDEEEASGKLTLVRSEQAINFVQSVQQREDIIKMRVDDYDAKRVPWFLISPASKFRVRWDILSVVLITCTYAPDQIHRSIPHNGFYIPVRIHDFSIAFGRRTDVPALEVMDQFQIMFNVLYFMDV</sequence>
<organism evidence="1 2">
    <name type="scientific">Aphanomyces astaci</name>
    <name type="common">Crayfish plague agent</name>
    <dbReference type="NCBI Taxonomy" id="112090"/>
    <lineage>
        <taxon>Eukaryota</taxon>
        <taxon>Sar</taxon>
        <taxon>Stramenopiles</taxon>
        <taxon>Oomycota</taxon>
        <taxon>Saprolegniomycetes</taxon>
        <taxon>Saprolegniales</taxon>
        <taxon>Verrucalvaceae</taxon>
        <taxon>Aphanomyces</taxon>
    </lineage>
</organism>
<comment type="caution">
    <text evidence="1">The sequence shown here is derived from an EMBL/GenBank/DDBJ whole genome shotgun (WGS) entry which is preliminary data.</text>
</comment>
<dbReference type="EMBL" id="VJMI01010390">
    <property type="protein sequence ID" value="KAF0755909.1"/>
    <property type="molecule type" value="Genomic_DNA"/>
</dbReference>
<dbReference type="AlphaFoldDB" id="A0A6A5AM90"/>
<proteinExistence type="predicted"/>
<reference evidence="1 2" key="1">
    <citation type="submission" date="2019-06" db="EMBL/GenBank/DDBJ databases">
        <title>Genomics analysis of Aphanomyces spp. identifies a new class of oomycete effector associated with host adaptation.</title>
        <authorList>
            <person name="Gaulin E."/>
        </authorList>
    </citation>
    <scope>NUCLEOTIDE SEQUENCE [LARGE SCALE GENOMIC DNA]</scope>
    <source>
        <strain evidence="1 2">E</strain>
    </source>
</reference>
<gene>
    <name evidence="1" type="ORF">AaE_004819</name>
</gene>
<evidence type="ECO:0000313" key="1">
    <source>
        <dbReference type="EMBL" id="KAF0755909.1"/>
    </source>
</evidence>
<feature type="non-terminal residue" evidence="1">
    <location>
        <position position="136"/>
    </location>
</feature>
<evidence type="ECO:0000313" key="2">
    <source>
        <dbReference type="Proteomes" id="UP000469452"/>
    </source>
</evidence>
<accession>A0A6A5AM90</accession>